<protein>
    <submittedName>
        <fullName evidence="1">Uncharacterized protein</fullName>
    </submittedName>
</protein>
<reference evidence="1" key="2">
    <citation type="journal article" date="2015" name="Data Brief">
        <title>Shoot transcriptome of the giant reed, Arundo donax.</title>
        <authorList>
            <person name="Barrero R.A."/>
            <person name="Guerrero F.D."/>
            <person name="Moolhuijzen P."/>
            <person name="Goolsby J.A."/>
            <person name="Tidwell J."/>
            <person name="Bellgard S.E."/>
            <person name="Bellgard M.I."/>
        </authorList>
    </citation>
    <scope>NUCLEOTIDE SEQUENCE</scope>
    <source>
        <tissue evidence="1">Shoot tissue taken approximately 20 cm above the soil surface</tissue>
    </source>
</reference>
<reference evidence="1" key="1">
    <citation type="submission" date="2014-09" db="EMBL/GenBank/DDBJ databases">
        <authorList>
            <person name="Magalhaes I.L.F."/>
            <person name="Oliveira U."/>
            <person name="Santos F.R."/>
            <person name="Vidigal T.H.D.A."/>
            <person name="Brescovit A.D."/>
            <person name="Santos A.J."/>
        </authorList>
    </citation>
    <scope>NUCLEOTIDE SEQUENCE</scope>
    <source>
        <tissue evidence="1">Shoot tissue taken approximately 20 cm above the soil surface</tissue>
    </source>
</reference>
<evidence type="ECO:0000313" key="1">
    <source>
        <dbReference type="EMBL" id="JAD59721.1"/>
    </source>
</evidence>
<proteinExistence type="predicted"/>
<sequence length="21" mass="2442">MRTVHAIVCCLIMFLLSVHVR</sequence>
<name>A0A0A9B8R2_ARUDO</name>
<accession>A0A0A9B8R2</accession>
<dbReference type="AlphaFoldDB" id="A0A0A9B8R2"/>
<dbReference type="EMBL" id="GBRH01238174">
    <property type="protein sequence ID" value="JAD59721.1"/>
    <property type="molecule type" value="Transcribed_RNA"/>
</dbReference>
<organism evidence="1">
    <name type="scientific">Arundo donax</name>
    <name type="common">Giant reed</name>
    <name type="synonym">Donax arundinaceus</name>
    <dbReference type="NCBI Taxonomy" id="35708"/>
    <lineage>
        <taxon>Eukaryota</taxon>
        <taxon>Viridiplantae</taxon>
        <taxon>Streptophyta</taxon>
        <taxon>Embryophyta</taxon>
        <taxon>Tracheophyta</taxon>
        <taxon>Spermatophyta</taxon>
        <taxon>Magnoliopsida</taxon>
        <taxon>Liliopsida</taxon>
        <taxon>Poales</taxon>
        <taxon>Poaceae</taxon>
        <taxon>PACMAD clade</taxon>
        <taxon>Arundinoideae</taxon>
        <taxon>Arundineae</taxon>
        <taxon>Arundo</taxon>
    </lineage>
</organism>